<protein>
    <recommendedName>
        <fullName evidence="3">Subtilisin</fullName>
    </recommendedName>
</protein>
<evidence type="ECO:0008006" key="3">
    <source>
        <dbReference type="Google" id="ProtNLM"/>
    </source>
</evidence>
<name>A0A7S1F3L1_NOCSC</name>
<sequence>MTGTFLTSCVVFSFMVLASVSPERDCRPDTEDISLLQNNGGRLTSVRKLDATPEVQVVHITPAFNSEQSSPASYFTVNVSSGIPGTYENYAGEVVESCADVDVTYDGALRSVTMCNPNGDPYPEGSYVCHGIPPQQGTLVDTRCTLVPSGMDTVLAIIPSTSAIEPDTSVAQHVADMALPRNVVTLGACPRRRVLVRHHSILSAARSLVEHQLLTSSNALDSDKAHLCAMQLLQSSDEDRECRFTSRSDDDDDYRRS</sequence>
<dbReference type="AlphaFoldDB" id="A0A7S1F3L1"/>
<proteinExistence type="predicted"/>
<gene>
    <name evidence="2" type="ORF">NSCI0253_LOCUS16344</name>
</gene>
<feature type="signal peptide" evidence="1">
    <location>
        <begin position="1"/>
        <end position="22"/>
    </location>
</feature>
<reference evidence="2" key="1">
    <citation type="submission" date="2021-01" db="EMBL/GenBank/DDBJ databases">
        <authorList>
            <person name="Corre E."/>
            <person name="Pelletier E."/>
            <person name="Niang G."/>
            <person name="Scheremetjew M."/>
            <person name="Finn R."/>
            <person name="Kale V."/>
            <person name="Holt S."/>
            <person name="Cochrane G."/>
            <person name="Meng A."/>
            <person name="Brown T."/>
            <person name="Cohen L."/>
        </authorList>
    </citation>
    <scope>NUCLEOTIDE SEQUENCE</scope>
</reference>
<feature type="chain" id="PRO_5031561469" description="Subtilisin" evidence="1">
    <location>
        <begin position="23"/>
        <end position="257"/>
    </location>
</feature>
<dbReference type="EMBL" id="HBFQ01023293">
    <property type="protein sequence ID" value="CAD8841996.1"/>
    <property type="molecule type" value="Transcribed_RNA"/>
</dbReference>
<keyword evidence="1" id="KW-0732">Signal</keyword>
<organism evidence="2">
    <name type="scientific">Noctiluca scintillans</name>
    <name type="common">Sea sparkle</name>
    <name type="synonym">Red tide dinoflagellate</name>
    <dbReference type="NCBI Taxonomy" id="2966"/>
    <lineage>
        <taxon>Eukaryota</taxon>
        <taxon>Sar</taxon>
        <taxon>Alveolata</taxon>
        <taxon>Dinophyceae</taxon>
        <taxon>Noctilucales</taxon>
        <taxon>Noctilucaceae</taxon>
        <taxon>Noctiluca</taxon>
    </lineage>
</organism>
<accession>A0A7S1F3L1</accession>
<evidence type="ECO:0000313" key="2">
    <source>
        <dbReference type="EMBL" id="CAD8841996.1"/>
    </source>
</evidence>
<evidence type="ECO:0000256" key="1">
    <source>
        <dbReference type="SAM" id="SignalP"/>
    </source>
</evidence>